<dbReference type="PROSITE" id="PS51257">
    <property type="entry name" value="PROKAR_LIPOPROTEIN"/>
    <property type="match status" value="1"/>
</dbReference>
<feature type="compositionally biased region" description="Basic and acidic residues" evidence="1">
    <location>
        <begin position="134"/>
        <end position="152"/>
    </location>
</feature>
<name>A0A7Y6IXE0_9ACTN</name>
<keyword evidence="2" id="KW-0732">Signal</keyword>
<comment type="caution">
    <text evidence="3">The sequence shown here is derived from an EMBL/GenBank/DDBJ whole genome shotgun (WGS) entry which is preliminary data.</text>
</comment>
<proteinExistence type="predicted"/>
<reference evidence="3 4" key="1">
    <citation type="submission" date="2020-06" db="EMBL/GenBank/DDBJ databases">
        <authorList>
            <person name="Chanama M."/>
        </authorList>
    </citation>
    <scope>NUCLEOTIDE SEQUENCE [LARGE SCALE GENOMIC DNA]</scope>
    <source>
        <strain evidence="3 4">TBRC6557</strain>
    </source>
</reference>
<keyword evidence="4" id="KW-1185">Reference proteome</keyword>
<dbReference type="Proteomes" id="UP000546126">
    <property type="component" value="Unassembled WGS sequence"/>
</dbReference>
<sequence length="295" mass="32449">MRLRLRAAVGALLTAATAACSTAATPMAATPTAAAPRPGVTVPPPGVEVRALSVPFDRYNFSTADISVLEAAEELLVRDCMRRRGMAWEVLPRSAMEDLEPPNRRRYGVVEPEIARLFGYHPPPDRPTVARRAAARDSRARRLSAQERRAAHDEEDGCLEQARSHLEQGTPRVDEALFNKLISETFARSRRDPRVVQVFGAWSACMREQGRQYADPLAAVTDRRWMNDGPASPEEISVARADVRCKERTGLVPVWSAAEKRLQDDAVNAHPAEFRALRAAKDGQLAAARAVLARG</sequence>
<evidence type="ECO:0000313" key="4">
    <source>
        <dbReference type="Proteomes" id="UP000546126"/>
    </source>
</evidence>
<feature type="chain" id="PRO_5039291188" evidence="2">
    <location>
        <begin position="24"/>
        <end position="295"/>
    </location>
</feature>
<gene>
    <name evidence="3" type="ORF">HT134_39470</name>
</gene>
<feature type="region of interest" description="Disordered" evidence="1">
    <location>
        <begin position="118"/>
        <end position="157"/>
    </location>
</feature>
<dbReference type="RefSeq" id="WP_175605600.1">
    <property type="nucleotide sequence ID" value="NZ_JABWGO010000014.1"/>
</dbReference>
<feature type="signal peptide" evidence="2">
    <location>
        <begin position="1"/>
        <end position="23"/>
    </location>
</feature>
<evidence type="ECO:0000313" key="3">
    <source>
        <dbReference type="EMBL" id="NUW46151.1"/>
    </source>
</evidence>
<dbReference type="EMBL" id="JABWGO010000014">
    <property type="protein sequence ID" value="NUW46151.1"/>
    <property type="molecule type" value="Genomic_DNA"/>
</dbReference>
<protein>
    <submittedName>
        <fullName evidence="3">Uncharacterized protein</fullName>
    </submittedName>
</protein>
<dbReference type="AlphaFoldDB" id="A0A7Y6IXE0"/>
<evidence type="ECO:0000256" key="2">
    <source>
        <dbReference type="SAM" id="SignalP"/>
    </source>
</evidence>
<organism evidence="3 4">
    <name type="scientific">Nonomuraea rhodomycinica</name>
    <dbReference type="NCBI Taxonomy" id="1712872"/>
    <lineage>
        <taxon>Bacteria</taxon>
        <taxon>Bacillati</taxon>
        <taxon>Actinomycetota</taxon>
        <taxon>Actinomycetes</taxon>
        <taxon>Streptosporangiales</taxon>
        <taxon>Streptosporangiaceae</taxon>
        <taxon>Nonomuraea</taxon>
    </lineage>
</organism>
<evidence type="ECO:0000256" key="1">
    <source>
        <dbReference type="SAM" id="MobiDB-lite"/>
    </source>
</evidence>
<accession>A0A7Y6IXE0</accession>